<organism evidence="1 2">
    <name type="scientific">Vibrio hippocampi</name>
    <dbReference type="NCBI Taxonomy" id="654686"/>
    <lineage>
        <taxon>Bacteria</taxon>
        <taxon>Pseudomonadati</taxon>
        <taxon>Pseudomonadota</taxon>
        <taxon>Gammaproteobacteria</taxon>
        <taxon>Vibrionales</taxon>
        <taxon>Vibrionaceae</taxon>
        <taxon>Vibrio</taxon>
    </lineage>
</organism>
<gene>
    <name evidence="1" type="ORF">VHP8226_03036</name>
</gene>
<evidence type="ECO:0000313" key="1">
    <source>
        <dbReference type="EMBL" id="CAH0529072.1"/>
    </source>
</evidence>
<dbReference type="EMBL" id="CAKLCM010000003">
    <property type="protein sequence ID" value="CAH0529072.1"/>
    <property type="molecule type" value="Genomic_DNA"/>
</dbReference>
<dbReference type="RefSeq" id="WP_237485890.1">
    <property type="nucleotide sequence ID" value="NZ_CAKLCM010000003.1"/>
</dbReference>
<protein>
    <submittedName>
        <fullName evidence="1">Uncharacterized protein</fullName>
    </submittedName>
</protein>
<comment type="caution">
    <text evidence="1">The sequence shown here is derived from an EMBL/GenBank/DDBJ whole genome shotgun (WGS) entry which is preliminary data.</text>
</comment>
<evidence type="ECO:0000313" key="2">
    <source>
        <dbReference type="Proteomes" id="UP000838160"/>
    </source>
</evidence>
<dbReference type="Proteomes" id="UP000838160">
    <property type="component" value="Unassembled WGS sequence"/>
</dbReference>
<name>A0ABM8ZMU5_9VIBR</name>
<proteinExistence type="predicted"/>
<keyword evidence="2" id="KW-1185">Reference proteome</keyword>
<reference evidence="1" key="1">
    <citation type="submission" date="2021-12" db="EMBL/GenBank/DDBJ databases">
        <authorList>
            <person name="Rodrigo-Torres L."/>
            <person name="Arahal R. D."/>
            <person name="Lucena T."/>
        </authorList>
    </citation>
    <scope>NUCLEOTIDE SEQUENCE</scope>
    <source>
        <strain evidence="1">CECT 8226</strain>
    </source>
</reference>
<sequence length="344" mass="36900">MKYSFSTHSTCGFNIKWSPLSCFEKFRCKKECDEEDSIILAGTTNTDGTGSATNLSLDNADIYLVGEGEIIQDDIVVIQSDEDGGSTYVVPTFWNKDATGFGYKEVKVTNDDAVVFVAGVVDVDINNCYNYGSQITVVDAKRGEIHTGKGDDTINVTILSNNTLWSNHFEIDTGKGSDTITLQAFQNSQNTSYTIDAGRGHDVIDVASLSPASDDPSLDIVRSVDGGRGLDALLLGDTQNTTFSNFEALIGNGTTSLMIDESMLENNGSKWLGLVIANCDIEFSDGLSVESVSASLSSVETQFVDSFDSIALSLAKTAADFSVVEINNGDQSYSLLVDDISAFI</sequence>
<accession>A0ABM8ZMU5</accession>